<dbReference type="PROSITE" id="PS51855">
    <property type="entry name" value="MGS"/>
    <property type="match status" value="1"/>
</dbReference>
<dbReference type="RefSeq" id="WP_306781311.1">
    <property type="nucleotide sequence ID" value="NZ_JAJCJK010000159.1"/>
</dbReference>
<feature type="domain" description="MGS-like" evidence="1">
    <location>
        <begin position="1"/>
        <end position="66"/>
    </location>
</feature>
<dbReference type="AlphaFoldDB" id="A0AAW4UDW3"/>
<dbReference type="EMBL" id="JAJCJK010000159">
    <property type="protein sequence ID" value="MCB6939962.1"/>
    <property type="molecule type" value="Genomic_DNA"/>
</dbReference>
<reference evidence="2" key="1">
    <citation type="submission" date="2021-10" db="EMBL/GenBank/DDBJ databases">
        <title>Collection of gut derived symbiotic bacterial strains cultured from healthy donors.</title>
        <authorList>
            <person name="Lin H."/>
            <person name="Littmann E."/>
            <person name="Kohout C."/>
            <person name="Pamer E.G."/>
        </authorList>
    </citation>
    <scope>NUCLEOTIDE SEQUENCE</scope>
    <source>
        <strain evidence="2">DFI.9.42</strain>
    </source>
</reference>
<protein>
    <recommendedName>
        <fullName evidence="1">MGS-like domain-containing protein</fullName>
    </recommendedName>
</protein>
<dbReference type="Pfam" id="PF02142">
    <property type="entry name" value="MGS"/>
    <property type="match status" value="1"/>
</dbReference>
<evidence type="ECO:0000313" key="3">
    <source>
        <dbReference type="Proteomes" id="UP001197684"/>
    </source>
</evidence>
<sequence>DLLNRIQNGDVQIVINTMTKGKTIERDGFQIRRASVENGVPCLTSLDTANALTNVIESMTFTMRSM</sequence>
<dbReference type="Proteomes" id="UP001197684">
    <property type="component" value="Unassembled WGS sequence"/>
</dbReference>
<comment type="caution">
    <text evidence="2">The sequence shown here is derived from an EMBL/GenBank/DDBJ whole genome shotgun (WGS) entry which is preliminary data.</text>
</comment>
<dbReference type="InterPro" id="IPR036914">
    <property type="entry name" value="MGS-like_dom_sf"/>
</dbReference>
<dbReference type="SUPFAM" id="SSF52335">
    <property type="entry name" value="Methylglyoxal synthase-like"/>
    <property type="match status" value="1"/>
</dbReference>
<evidence type="ECO:0000313" key="2">
    <source>
        <dbReference type="EMBL" id="MCB6939962.1"/>
    </source>
</evidence>
<dbReference type="InterPro" id="IPR011607">
    <property type="entry name" value="MGS-like_dom"/>
</dbReference>
<dbReference type="Gene3D" id="3.40.50.1380">
    <property type="entry name" value="Methylglyoxal synthase-like domain"/>
    <property type="match status" value="1"/>
</dbReference>
<gene>
    <name evidence="2" type="ORF">LIZ56_16440</name>
</gene>
<organism evidence="2 3">
    <name type="scientific">Agathobacter rectalis</name>
    <dbReference type="NCBI Taxonomy" id="39491"/>
    <lineage>
        <taxon>Bacteria</taxon>
        <taxon>Bacillati</taxon>
        <taxon>Bacillota</taxon>
        <taxon>Clostridia</taxon>
        <taxon>Lachnospirales</taxon>
        <taxon>Lachnospiraceae</taxon>
        <taxon>Agathobacter</taxon>
    </lineage>
</organism>
<evidence type="ECO:0000259" key="1">
    <source>
        <dbReference type="PROSITE" id="PS51855"/>
    </source>
</evidence>
<proteinExistence type="predicted"/>
<accession>A0AAW4UDW3</accession>
<feature type="non-terminal residue" evidence="2">
    <location>
        <position position="1"/>
    </location>
</feature>
<name>A0AAW4UDW3_9FIRM</name>